<comment type="caution">
    <text evidence="9">The sequence shown here is derived from an EMBL/GenBank/DDBJ whole genome shotgun (WGS) entry which is preliminary data.</text>
</comment>
<dbReference type="Pfam" id="PF15288">
    <property type="entry name" value="zf-CCHC_6"/>
    <property type="match status" value="1"/>
</dbReference>
<evidence type="ECO:0000313" key="9">
    <source>
        <dbReference type="EMBL" id="ORE00537.1"/>
    </source>
</evidence>
<dbReference type="GO" id="GO:0017025">
    <property type="term" value="F:TBP-class protein binding"/>
    <property type="evidence" value="ECO:0007669"/>
    <property type="project" value="InterPro"/>
</dbReference>
<evidence type="ECO:0000256" key="2">
    <source>
        <dbReference type="ARBA" id="ARBA00009064"/>
    </source>
</evidence>
<name>A0A1X0QL95_9MICR</name>
<accession>A0A1X0QL95</accession>
<dbReference type="Proteomes" id="UP000192501">
    <property type="component" value="Unassembled WGS sequence"/>
</dbReference>
<dbReference type="GO" id="GO:0016251">
    <property type="term" value="F:RNA polymerase II general transcription initiation factor activity"/>
    <property type="evidence" value="ECO:0007669"/>
    <property type="project" value="InterPro"/>
</dbReference>
<keyword evidence="4 7" id="KW-0103">Bromodomain</keyword>
<dbReference type="SMART" id="SM00297">
    <property type="entry name" value="BROMO"/>
    <property type="match status" value="1"/>
</dbReference>
<dbReference type="InterPro" id="IPR040240">
    <property type="entry name" value="TAF1"/>
</dbReference>
<dbReference type="PRINTS" id="PR00503">
    <property type="entry name" value="BROMODOMAIN"/>
</dbReference>
<evidence type="ECO:0000256" key="1">
    <source>
        <dbReference type="ARBA" id="ARBA00004123"/>
    </source>
</evidence>
<dbReference type="VEuPathDB" id="MicrosporidiaDB:A0H76_249"/>
<keyword evidence="5" id="KW-0804">Transcription</keyword>
<dbReference type="InterPro" id="IPR022591">
    <property type="entry name" value="TAF1_HAT_dom"/>
</dbReference>
<dbReference type="GO" id="GO:0005669">
    <property type="term" value="C:transcription factor TFIID complex"/>
    <property type="evidence" value="ECO:0007669"/>
    <property type="project" value="InterPro"/>
</dbReference>
<dbReference type="AlphaFoldDB" id="A0A1X0QL95"/>
<dbReference type="InterPro" id="IPR018359">
    <property type="entry name" value="Bromodomain_CS"/>
</dbReference>
<dbReference type="PROSITE" id="PS00633">
    <property type="entry name" value="BROMODOMAIN_1"/>
    <property type="match status" value="1"/>
</dbReference>
<evidence type="ECO:0000256" key="5">
    <source>
        <dbReference type="ARBA" id="ARBA00023163"/>
    </source>
</evidence>
<keyword evidence="3" id="KW-0805">Transcription regulation</keyword>
<dbReference type="GO" id="GO:0051123">
    <property type="term" value="P:RNA polymerase II preinitiation complex assembly"/>
    <property type="evidence" value="ECO:0007669"/>
    <property type="project" value="TreeGrafter"/>
</dbReference>
<evidence type="ECO:0000256" key="3">
    <source>
        <dbReference type="ARBA" id="ARBA00023015"/>
    </source>
</evidence>
<evidence type="ECO:0000259" key="8">
    <source>
        <dbReference type="PROSITE" id="PS50014"/>
    </source>
</evidence>
<dbReference type="EMBL" id="LTAI01000012">
    <property type="protein sequence ID" value="ORE00537.1"/>
    <property type="molecule type" value="Genomic_DNA"/>
</dbReference>
<keyword evidence="6" id="KW-0539">Nucleus</keyword>
<dbReference type="VEuPathDB" id="MicrosporidiaDB:HERIO_2138"/>
<feature type="domain" description="Bromo" evidence="8">
    <location>
        <begin position="702"/>
        <end position="772"/>
    </location>
</feature>
<dbReference type="InterPro" id="IPR001487">
    <property type="entry name" value="Bromodomain"/>
</dbReference>
<dbReference type="SUPFAM" id="SSF47370">
    <property type="entry name" value="Bromodomain"/>
    <property type="match status" value="1"/>
</dbReference>
<dbReference type="InterPro" id="IPR041670">
    <property type="entry name" value="Znf-CCHC_6"/>
</dbReference>
<dbReference type="GO" id="GO:0004402">
    <property type="term" value="F:histone acetyltransferase activity"/>
    <property type="evidence" value="ECO:0007669"/>
    <property type="project" value="InterPro"/>
</dbReference>
<dbReference type="PROSITE" id="PS50014">
    <property type="entry name" value="BROMODOMAIN_2"/>
    <property type="match status" value="1"/>
</dbReference>
<dbReference type="Pfam" id="PF12157">
    <property type="entry name" value="DUF3591"/>
    <property type="match status" value="1"/>
</dbReference>
<reference evidence="9 10" key="1">
    <citation type="journal article" date="2017" name="Environ. Microbiol.">
        <title>Decay of the glycolytic pathway and adaptation to intranuclear parasitism within Enterocytozoonidae microsporidia.</title>
        <authorList>
            <person name="Wiredu Boakye D."/>
            <person name="Jaroenlak P."/>
            <person name="Prachumwat A."/>
            <person name="Williams T.A."/>
            <person name="Bateman K.S."/>
            <person name="Itsathitphaisarn O."/>
            <person name="Sritunyalucksana K."/>
            <person name="Paszkiewicz K.H."/>
            <person name="Moore K.A."/>
            <person name="Stentiford G.D."/>
            <person name="Williams B.A."/>
        </authorList>
    </citation>
    <scope>NUCLEOTIDE SEQUENCE [LARGE SCALE GENOMIC DNA]</scope>
    <source>
        <strain evidence="10">canceri</strain>
    </source>
</reference>
<organism evidence="9 10">
    <name type="scientific">Hepatospora eriocheir</name>
    <dbReference type="NCBI Taxonomy" id="1081669"/>
    <lineage>
        <taxon>Eukaryota</taxon>
        <taxon>Fungi</taxon>
        <taxon>Fungi incertae sedis</taxon>
        <taxon>Microsporidia</taxon>
        <taxon>Hepatosporidae</taxon>
        <taxon>Hepatospora</taxon>
    </lineage>
</organism>
<sequence length="809" mass="95211">MNGEEKEFNFLDLLVNEVPYNYKFKKYKVSNKPPEQMLYEVDDSYKFRNSVYVYENKYVKDEVGDNTHMNYKPEFECYNKKTAIVDIVKWEDYIFDNDTECKPAPNIEMREYVNKLLETPWEENVMYEKEPPKVPLSLYIDDPNLIFEPIENQPRLRKKHHKVGSLDKPLKNRYNLSNDKYYEIETTSKSSLVSFGVQHSIPALKLSNEFFAINFTVDELINWHRSTNTLLNTTYYFSNPMQITAKSNTIRKHYEVSCNDLTDFILFEYSEEFPFFVPKPGMASIFEKYYRKLDDGDEHTTKGFKVLECEEEGPFMGYGDIHRGETVCVLDNNMFVAPVYEHTTKDYLVINSNGKLIFRKIPKLFVVGQELPKIEVFAPHSRKLNQFSRDRLKIYCHRLFMKKKSFTIEELNKTFPFFTEGSKRKWIREYSDPDKSSRENIFGYKPGSLIYKEDELRKLVTPENICQFESMLVEEKRVESLGFKLIDVDEDDKDYVPSWVLSRNFVNATSGKGLLEIEGKIEPTGIGEAMSFVRKKYKKVSEQESRKLLSEHQTIYRSLIDKIFKRQSMALSSKTPPLLKENQRTVKFDEKEVNKEDKENRLSEQAALIIKRYYTINGQIEERIEKVYDKRVIKAYLKIKRKSKPEEKKTSLKCSSCGQVGHMKTNKNCPNYQGPSKKKTVEKKAPIVRLSDKFSRLISQFTAIPYSTPFHRPVNQKKFPTYRQIISNPIDFLTMKTKNRNHDYSSFDEFISDLVLMHDNCLRFNGPGHSLTEISQEFINKAKSFQIENFEELSEIEKGILKSNKPTFL</sequence>
<gene>
    <name evidence="9" type="primary">T111</name>
    <name evidence="9" type="ORF">A0H76_249</name>
</gene>
<dbReference type="Gene3D" id="1.20.920.10">
    <property type="entry name" value="Bromodomain-like"/>
    <property type="match status" value="1"/>
</dbReference>
<evidence type="ECO:0000256" key="6">
    <source>
        <dbReference type="ARBA" id="ARBA00023242"/>
    </source>
</evidence>
<dbReference type="Pfam" id="PF00439">
    <property type="entry name" value="Bromodomain"/>
    <property type="match status" value="1"/>
</dbReference>
<evidence type="ECO:0000256" key="7">
    <source>
        <dbReference type="PROSITE-ProRule" id="PRU00035"/>
    </source>
</evidence>
<evidence type="ECO:0000313" key="10">
    <source>
        <dbReference type="Proteomes" id="UP000192501"/>
    </source>
</evidence>
<comment type="similarity">
    <text evidence="2">Belongs to the TAF1 family.</text>
</comment>
<dbReference type="PANTHER" id="PTHR13900:SF0">
    <property type="entry name" value="TRANSCRIPTION INITIATION FACTOR TFIID SUBUNIT 1"/>
    <property type="match status" value="1"/>
</dbReference>
<protein>
    <submittedName>
        <fullName evidence="9">T111</fullName>
    </submittedName>
</protein>
<comment type="subcellular location">
    <subcellularLocation>
        <location evidence="1">Nucleus</location>
    </subcellularLocation>
</comment>
<evidence type="ECO:0000256" key="4">
    <source>
        <dbReference type="ARBA" id="ARBA00023117"/>
    </source>
</evidence>
<dbReference type="InterPro" id="IPR036427">
    <property type="entry name" value="Bromodomain-like_sf"/>
</dbReference>
<proteinExistence type="inferred from homology"/>
<dbReference type="PANTHER" id="PTHR13900">
    <property type="entry name" value="TRANSCRIPTION INITIATION FACTOR TFIID"/>
    <property type="match status" value="1"/>
</dbReference>